<keyword evidence="1" id="KW-1133">Transmembrane helix</keyword>
<sequence>MRDINTINRKTKAAAVLIFVTILLLISNYFIALNSKKTNESIQAIYNDRLMVSHYIFQYTNAIHQIKSAAASDPLTTEEQKLITDRLQSIRTLDQKYLATVLTAEEKRQFAFFRNQCSAIETLNQNKDRQKITEWSTKSLQTLEILAQIQIDEGKTALTTANTLHNGNQIFTKLEIGLFIILGCLSAYLLVLKKMKVKIKIPEPPSMN</sequence>
<dbReference type="RefSeq" id="WP_073242814.1">
    <property type="nucleotide sequence ID" value="NZ_BJNP01000003.1"/>
</dbReference>
<organism evidence="2 3">
    <name type="scientific">Flavobacterium flevense</name>
    <dbReference type="NCBI Taxonomy" id="983"/>
    <lineage>
        <taxon>Bacteria</taxon>
        <taxon>Pseudomonadati</taxon>
        <taxon>Bacteroidota</taxon>
        <taxon>Flavobacteriia</taxon>
        <taxon>Flavobacteriales</taxon>
        <taxon>Flavobacteriaceae</taxon>
        <taxon>Flavobacterium</taxon>
    </lineage>
</organism>
<gene>
    <name evidence="2" type="ORF">FFL01_04200</name>
</gene>
<proteinExistence type="predicted"/>
<dbReference type="STRING" id="983.SAMN05443543_102509"/>
<protein>
    <submittedName>
        <fullName evidence="2">Uncharacterized protein</fullName>
    </submittedName>
</protein>
<evidence type="ECO:0000256" key="1">
    <source>
        <dbReference type="SAM" id="Phobius"/>
    </source>
</evidence>
<keyword evidence="3" id="KW-1185">Reference proteome</keyword>
<dbReference type="Proteomes" id="UP000316775">
    <property type="component" value="Unassembled WGS sequence"/>
</dbReference>
<name>A0A4Y4ARN4_9FLAO</name>
<keyword evidence="1" id="KW-0472">Membrane</keyword>
<dbReference type="AlphaFoldDB" id="A0A4Y4ARN4"/>
<dbReference type="OrthoDB" id="710786at2"/>
<evidence type="ECO:0000313" key="3">
    <source>
        <dbReference type="Proteomes" id="UP000316775"/>
    </source>
</evidence>
<dbReference type="EMBL" id="BJNP01000003">
    <property type="protein sequence ID" value="GEC70881.1"/>
    <property type="molecule type" value="Genomic_DNA"/>
</dbReference>
<comment type="caution">
    <text evidence="2">The sequence shown here is derived from an EMBL/GenBank/DDBJ whole genome shotgun (WGS) entry which is preliminary data.</text>
</comment>
<feature type="transmembrane region" description="Helical" evidence="1">
    <location>
        <begin position="12"/>
        <end position="31"/>
    </location>
</feature>
<evidence type="ECO:0000313" key="2">
    <source>
        <dbReference type="EMBL" id="GEC70881.1"/>
    </source>
</evidence>
<reference evidence="2 3" key="1">
    <citation type="submission" date="2019-06" db="EMBL/GenBank/DDBJ databases">
        <title>Whole genome shotgun sequence of Flavobacterium flevense NBRC 14960.</title>
        <authorList>
            <person name="Hosoyama A."/>
            <person name="Uohara A."/>
            <person name="Ohji S."/>
            <person name="Ichikawa N."/>
        </authorList>
    </citation>
    <scope>NUCLEOTIDE SEQUENCE [LARGE SCALE GENOMIC DNA]</scope>
    <source>
        <strain evidence="2 3">NBRC 14960</strain>
    </source>
</reference>
<accession>A0A4Y4ARN4</accession>
<feature type="transmembrane region" description="Helical" evidence="1">
    <location>
        <begin position="170"/>
        <end position="191"/>
    </location>
</feature>
<keyword evidence="1" id="KW-0812">Transmembrane</keyword>